<organism evidence="2 3">
    <name type="scientific">Portunus trituberculatus</name>
    <name type="common">Swimming crab</name>
    <name type="synonym">Neptunus trituberculatus</name>
    <dbReference type="NCBI Taxonomy" id="210409"/>
    <lineage>
        <taxon>Eukaryota</taxon>
        <taxon>Metazoa</taxon>
        <taxon>Ecdysozoa</taxon>
        <taxon>Arthropoda</taxon>
        <taxon>Crustacea</taxon>
        <taxon>Multicrustacea</taxon>
        <taxon>Malacostraca</taxon>
        <taxon>Eumalacostraca</taxon>
        <taxon>Eucarida</taxon>
        <taxon>Decapoda</taxon>
        <taxon>Pleocyemata</taxon>
        <taxon>Brachyura</taxon>
        <taxon>Eubrachyura</taxon>
        <taxon>Portunoidea</taxon>
        <taxon>Portunidae</taxon>
        <taxon>Portuninae</taxon>
        <taxon>Portunus</taxon>
    </lineage>
</organism>
<dbReference type="AlphaFoldDB" id="A0A5B7KBR1"/>
<feature type="compositionally biased region" description="Acidic residues" evidence="1">
    <location>
        <begin position="37"/>
        <end position="60"/>
    </location>
</feature>
<dbReference type="Proteomes" id="UP000324222">
    <property type="component" value="Unassembled WGS sequence"/>
</dbReference>
<reference evidence="2 3" key="1">
    <citation type="submission" date="2019-05" db="EMBL/GenBank/DDBJ databases">
        <title>Another draft genome of Portunus trituberculatus and its Hox gene families provides insights of decapod evolution.</title>
        <authorList>
            <person name="Jeong J.-H."/>
            <person name="Song I."/>
            <person name="Kim S."/>
            <person name="Choi T."/>
            <person name="Kim D."/>
            <person name="Ryu S."/>
            <person name="Kim W."/>
        </authorList>
    </citation>
    <scope>NUCLEOTIDE SEQUENCE [LARGE SCALE GENOMIC DNA]</scope>
    <source>
        <tissue evidence="2">Muscle</tissue>
    </source>
</reference>
<protein>
    <submittedName>
        <fullName evidence="2">Uncharacterized protein</fullName>
    </submittedName>
</protein>
<dbReference type="EMBL" id="VSRR010141989">
    <property type="protein sequence ID" value="MPD04620.1"/>
    <property type="molecule type" value="Genomic_DNA"/>
</dbReference>
<feature type="compositionally biased region" description="Basic and acidic residues" evidence="1">
    <location>
        <begin position="25"/>
        <end position="36"/>
    </location>
</feature>
<evidence type="ECO:0000313" key="3">
    <source>
        <dbReference type="Proteomes" id="UP000324222"/>
    </source>
</evidence>
<keyword evidence="3" id="KW-1185">Reference proteome</keyword>
<comment type="caution">
    <text evidence="2">The sequence shown here is derived from an EMBL/GenBank/DDBJ whole genome shotgun (WGS) entry which is preliminary data.</text>
</comment>
<name>A0A5B7KBR1_PORTR</name>
<evidence type="ECO:0000256" key="1">
    <source>
        <dbReference type="SAM" id="MobiDB-lite"/>
    </source>
</evidence>
<gene>
    <name evidence="2" type="ORF">E2C01_100317</name>
</gene>
<sequence length="60" mass="7183">MTKYPGKRKQSGYCLHSSVPRCVLEQDTHEVLKEKEHEEEEEEEEEGDDDDEEEEEKEKE</sequence>
<accession>A0A5B7KBR1</accession>
<proteinExistence type="predicted"/>
<evidence type="ECO:0000313" key="2">
    <source>
        <dbReference type="EMBL" id="MPD04620.1"/>
    </source>
</evidence>
<feature type="region of interest" description="Disordered" evidence="1">
    <location>
        <begin position="25"/>
        <end position="60"/>
    </location>
</feature>